<evidence type="ECO:0000256" key="1">
    <source>
        <dbReference type="SAM" id="Coils"/>
    </source>
</evidence>
<dbReference type="AlphaFoldDB" id="A0A8X7CPB7"/>
<gene>
    <name evidence="2" type="primary">AVEN_114805_1</name>
    <name evidence="2" type="ORF">TNIN_183472</name>
</gene>
<keyword evidence="1" id="KW-0175">Coiled coil</keyword>
<keyword evidence="3" id="KW-1185">Reference proteome</keyword>
<proteinExistence type="predicted"/>
<dbReference type="InterPro" id="IPR011989">
    <property type="entry name" value="ARM-like"/>
</dbReference>
<dbReference type="Gene3D" id="1.25.10.10">
    <property type="entry name" value="Leucine-rich Repeat Variant"/>
    <property type="match status" value="1"/>
</dbReference>
<dbReference type="EMBL" id="BMAV01021595">
    <property type="protein sequence ID" value="GFY75753.1"/>
    <property type="molecule type" value="Genomic_DNA"/>
</dbReference>
<organism evidence="2 3">
    <name type="scientific">Trichonephila inaurata madagascariensis</name>
    <dbReference type="NCBI Taxonomy" id="2747483"/>
    <lineage>
        <taxon>Eukaryota</taxon>
        <taxon>Metazoa</taxon>
        <taxon>Ecdysozoa</taxon>
        <taxon>Arthropoda</taxon>
        <taxon>Chelicerata</taxon>
        <taxon>Arachnida</taxon>
        <taxon>Araneae</taxon>
        <taxon>Araneomorphae</taxon>
        <taxon>Entelegynae</taxon>
        <taxon>Araneoidea</taxon>
        <taxon>Nephilidae</taxon>
        <taxon>Trichonephila</taxon>
        <taxon>Trichonephila inaurata</taxon>
    </lineage>
</organism>
<protein>
    <submittedName>
        <fullName evidence="2">WAPL domain-containing protein</fullName>
    </submittedName>
</protein>
<dbReference type="Proteomes" id="UP000886998">
    <property type="component" value="Unassembled WGS sequence"/>
</dbReference>
<comment type="caution">
    <text evidence="2">The sequence shown here is derived from an EMBL/GenBank/DDBJ whole genome shotgun (WGS) entry which is preliminary data.</text>
</comment>
<accession>A0A8X7CPB7</accession>
<reference evidence="2" key="1">
    <citation type="submission" date="2020-08" db="EMBL/GenBank/DDBJ databases">
        <title>Multicomponent nature underlies the extraordinary mechanical properties of spider dragline silk.</title>
        <authorList>
            <person name="Kono N."/>
            <person name="Nakamura H."/>
            <person name="Mori M."/>
            <person name="Yoshida Y."/>
            <person name="Ohtoshi R."/>
            <person name="Malay A.D."/>
            <person name="Moran D.A.P."/>
            <person name="Tomita M."/>
            <person name="Numata K."/>
            <person name="Arakawa K."/>
        </authorList>
    </citation>
    <scope>NUCLEOTIDE SEQUENCE</scope>
</reference>
<feature type="coiled-coil region" evidence="1">
    <location>
        <begin position="21"/>
        <end position="48"/>
    </location>
</feature>
<evidence type="ECO:0000313" key="3">
    <source>
        <dbReference type="Proteomes" id="UP000886998"/>
    </source>
</evidence>
<evidence type="ECO:0000313" key="2">
    <source>
        <dbReference type="EMBL" id="GFY75753.1"/>
    </source>
</evidence>
<dbReference type="OrthoDB" id="6425245at2759"/>
<sequence length="639" mass="72564">MEGTQTPMETSTKPKYERKCEREFRKLLESDQKNIRNLETEKIQVSVETSNEPKYERKCEREFRKLLESGTSQLIICKKECFSSENTKKKFKNDEISEGEDSSLNAISCFSTFQRTTSKNPICVEISKPDEDLASAFVKNKENIDLKSLSKLLNQQNSLETRHQSAISLAVFCSENLSNTQLSTILDALHLLSNSHESDILSISHSLLLLTLTKNALNLDQIIFLEEKILKLANSVMLSTNELGNKSFESRLGLLRGEEYLTAFKLCRQLFLERNIDIDALDVLTLCCSSLRNLSSNKVGEKYKYKPSTLNFVLGMTGKATQEIVSENLIEDDDEENSCNIVSASSHMVNQCLEILQHVSLMLTVDPDLPCRTLDHEDFSLLHCLTRLFGWCMSFLFQKDQSENNCQNVEKSSSFHLTTLISILKILSILSFNPDQYDSFTNIKGLMEKVMICILKTYYQSSEKHFDVLVLALELMINFFLKNKKTFVLLCLKKFQISGCEHVHSIEALLKILANSLDKINEIKQKSLDLKSNNDQSQTDGAENLEEDDMKLVLEAADEDMELSTIVSFISILLAFFMDTKVGFVDFIRERLTSEKCNEAITVSKKVLQFASITGGMPATGILLLRHAIRKLSRLYPAT</sequence>
<name>A0A8X7CPB7_9ARAC</name>